<feature type="compositionally biased region" description="Basic and acidic residues" evidence="1">
    <location>
        <begin position="1050"/>
        <end position="1070"/>
    </location>
</feature>
<accession>A0A1X6N191</accession>
<organism evidence="2 3">
    <name type="scientific">Postia placenta MAD-698-R-SB12</name>
    <dbReference type="NCBI Taxonomy" id="670580"/>
    <lineage>
        <taxon>Eukaryota</taxon>
        <taxon>Fungi</taxon>
        <taxon>Dikarya</taxon>
        <taxon>Basidiomycota</taxon>
        <taxon>Agaricomycotina</taxon>
        <taxon>Agaricomycetes</taxon>
        <taxon>Polyporales</taxon>
        <taxon>Adustoporiaceae</taxon>
        <taxon>Rhodonia</taxon>
    </lineage>
</organism>
<reference evidence="2 3" key="1">
    <citation type="submission" date="2017-04" db="EMBL/GenBank/DDBJ databases">
        <title>Genome Sequence of the Model Brown-Rot Fungus Postia placenta SB12.</title>
        <authorList>
            <consortium name="DOE Joint Genome Institute"/>
            <person name="Gaskell J."/>
            <person name="Kersten P."/>
            <person name="Larrondo L.F."/>
            <person name="Canessa P."/>
            <person name="Martinez D."/>
            <person name="Hibbett D."/>
            <person name="Schmoll M."/>
            <person name="Kubicek C.P."/>
            <person name="Martinez A.T."/>
            <person name="Yadav J."/>
            <person name="Master E."/>
            <person name="Magnuson J.K."/>
            <person name="James T."/>
            <person name="Yaver D."/>
            <person name="Berka R."/>
            <person name="Labutti K."/>
            <person name="Lipzen A."/>
            <person name="Aerts A."/>
            <person name="Barry K."/>
            <person name="Henrissat B."/>
            <person name="Blanchette R."/>
            <person name="Grigoriev I."/>
            <person name="Cullen D."/>
        </authorList>
    </citation>
    <scope>NUCLEOTIDE SEQUENCE [LARGE SCALE GENOMIC DNA]</scope>
    <source>
        <strain evidence="2 3">MAD-698-R-SB12</strain>
    </source>
</reference>
<feature type="compositionally biased region" description="Basic and acidic residues" evidence="1">
    <location>
        <begin position="497"/>
        <end position="506"/>
    </location>
</feature>
<feature type="compositionally biased region" description="Basic and acidic residues" evidence="1">
    <location>
        <begin position="1212"/>
        <end position="1224"/>
    </location>
</feature>
<feature type="region of interest" description="Disordered" evidence="1">
    <location>
        <begin position="346"/>
        <end position="416"/>
    </location>
</feature>
<dbReference type="GeneID" id="36330442"/>
<feature type="compositionally biased region" description="Basic and acidic residues" evidence="1">
    <location>
        <begin position="976"/>
        <end position="986"/>
    </location>
</feature>
<feature type="region of interest" description="Disordered" evidence="1">
    <location>
        <begin position="751"/>
        <end position="821"/>
    </location>
</feature>
<evidence type="ECO:0000313" key="2">
    <source>
        <dbReference type="EMBL" id="OSX62401.1"/>
    </source>
</evidence>
<feature type="compositionally biased region" description="Polar residues" evidence="1">
    <location>
        <begin position="1189"/>
        <end position="1198"/>
    </location>
</feature>
<evidence type="ECO:0000313" key="3">
    <source>
        <dbReference type="Proteomes" id="UP000194127"/>
    </source>
</evidence>
<feature type="region of interest" description="Disordered" evidence="1">
    <location>
        <begin position="1440"/>
        <end position="1477"/>
    </location>
</feature>
<sequence>MRPKPSKSGHTLPFCPLPSSSTSSRARSTPWPSLFLLVILIAFTPMLPPDPGQPSNSSRRVSPPTAASFFLAPTPNLPRLSRPFRTPLDHLQEALQHRARHPISPSLPRPEVPQIVIKQEEVPTRSEDIGELGYFIQMRQRVKTSTPPGARSLREDADEEATPREQRSCEARDTDTAPTTPTRLRTVIKPTGKSTSISHRAQARRAQLMPPPNPEREGDAMAAAPETTGLHSMELRNTTPQVQEECAPAATIRGEQENPSSTPTSSEPPAQPGGSIAHAGGSQPMHYVPAPRTLREDMLLYPYHAAPFAPTHYGAAGLDPHNLNMYYHPSPYQNLAAPLRSRAPSSVSHADLAGPSAEPLAPPSKVASTSSRVAPTAPRSRASSNVSHIHPTDPADPLRYKSALAPPGPSDMPGWTVLQVADPQPLLPQRQALPRRPLTPPPSDSQPSKRALEPTPKATSTQEDPSTDVPSAQQAGTADNAAANAAGSPMDESGDNVVHDTSHDGSPEWDEVPGMSYEEAAEAEEQALQEQADDDVFGTPGRLSDDVRQILWTGFAKMNTIVEQVSKDSGLPAVRVQAMFGQQHARVNTARNHWNIHGRYFKMNQVQECKRLGLDAPLADTVEIRSKTYALFKEAHTDIWRDILETFEEVEVWAANHTVGQRKRDFAKAVAKMRQLVSAYIMSVAQPTNHPLTFLMAGNLVNTDTGLAQLYETATAKNFLSTYLRGNEDTSLAHFKSYLYHQTSMGILNEASENGDEDMGGPSKPSGPAIAASCQQGGAPSKQHPGPSEQAAGPSKASTQVPGPSKQAGASSNEGTIKSQKDLDRRKFGLEFLHPDWRKKLSSTDKAGVIRFNVREMEVAAGGPWERKYNNLFPWNHHAELLVTQGLVWKNYPDDVRWPGEEKTGGRNKAKGIAELSMPELDQMIEGLVDRDYPFEFERVDKEALKKNKLPVIICTPPAHDATFKRARHYFANGTSDRKGPPRREAPASSGEHGESSSPDTDELSKDTASAALSPVQAPPPKASLTRSRVVEVVIRKSRTSQPTTASKPIDVDDSKDDDAPVKPRADKQKAINVEDSEDSEDEDAYQPSEGTPTPVKPRGAKRKALRNGSDTEDEPEDGTKKEPSKGKGPSKGKAPARSTKRSKASAGRSDVEQQSTPRMPEKPRAQTAKHPAPHPVHAGARTRGGAMDTTTNEQCDVSTEAPAQRQRPARHLHEDESSPEHAPPKRRHRPATTEGAPTEGTHDQEHHQEAPAQRDKDAPAELHRPQEGRSKRVHAPAPSSGTAALPPSLLHQRLAVYDDEDGNSTSTAGASGMLGHWMFPPPAPFAHAHDAPPGYAPPGYTPRPRPTLPHAPRYAPRGWPVDSQTLDSYEVMDPRDAGHYYHPLPPQFRAPEFRAPGLMTPDGTYIPSGRVHPHFYEDFGQAAAFADVPQGMPYAGFEAAAPPARRMPGTAGAQTAGVQSHDEGEQRGDAGPSMQA</sequence>
<feature type="compositionally biased region" description="Acidic residues" evidence="1">
    <location>
        <begin position="1075"/>
        <end position="1085"/>
    </location>
</feature>
<dbReference type="OrthoDB" id="2665953at2759"/>
<feature type="compositionally biased region" description="Polar residues" evidence="1">
    <location>
        <begin position="796"/>
        <end position="818"/>
    </location>
</feature>
<protein>
    <submittedName>
        <fullName evidence="2">Uncharacterized protein</fullName>
    </submittedName>
</protein>
<feature type="compositionally biased region" description="Acidic residues" evidence="1">
    <location>
        <begin position="519"/>
        <end position="536"/>
    </location>
</feature>
<feature type="region of interest" description="Disordered" evidence="1">
    <location>
        <begin position="49"/>
        <end position="74"/>
    </location>
</feature>
<feature type="region of interest" description="Disordered" evidence="1">
    <location>
        <begin position="142"/>
        <end position="220"/>
    </location>
</feature>
<feature type="compositionally biased region" description="Basic and acidic residues" evidence="1">
    <location>
        <begin position="390"/>
        <end position="399"/>
    </location>
</feature>
<proteinExistence type="predicted"/>
<gene>
    <name evidence="2" type="ORF">POSPLADRAFT_1142925</name>
</gene>
<feature type="region of interest" description="Disordered" evidence="1">
    <location>
        <begin position="1"/>
        <end position="28"/>
    </location>
</feature>
<feature type="region of interest" description="Disordered" evidence="1">
    <location>
        <begin position="1330"/>
        <end position="1360"/>
    </location>
</feature>
<feature type="compositionally biased region" description="Basic and acidic residues" evidence="1">
    <location>
        <begin position="161"/>
        <end position="175"/>
    </location>
</feature>
<feature type="region of interest" description="Disordered" evidence="1">
    <location>
        <begin position="428"/>
        <end position="541"/>
    </location>
</feature>
<feature type="region of interest" description="Disordered" evidence="1">
    <location>
        <begin position="972"/>
        <end position="1289"/>
    </location>
</feature>
<feature type="compositionally biased region" description="Low complexity" evidence="1">
    <location>
        <begin position="472"/>
        <end position="487"/>
    </location>
</feature>
<feature type="compositionally biased region" description="Low complexity" evidence="1">
    <location>
        <begin position="259"/>
        <end position="268"/>
    </location>
</feature>
<feature type="compositionally biased region" description="Pro residues" evidence="1">
    <location>
        <begin position="1335"/>
        <end position="1350"/>
    </location>
</feature>
<name>A0A1X6N191_9APHY</name>
<keyword evidence="3" id="KW-1185">Reference proteome</keyword>
<dbReference type="Proteomes" id="UP000194127">
    <property type="component" value="Unassembled WGS sequence"/>
</dbReference>
<evidence type="ECO:0000256" key="1">
    <source>
        <dbReference type="SAM" id="MobiDB-lite"/>
    </source>
</evidence>
<feature type="compositionally biased region" description="Low complexity" evidence="1">
    <location>
        <begin position="17"/>
        <end position="28"/>
    </location>
</feature>
<dbReference type="RefSeq" id="XP_024339195.1">
    <property type="nucleotide sequence ID" value="XM_024485493.1"/>
</dbReference>
<feature type="region of interest" description="Disordered" evidence="1">
    <location>
        <begin position="253"/>
        <end position="288"/>
    </location>
</feature>
<dbReference type="EMBL" id="KZ110597">
    <property type="protein sequence ID" value="OSX62401.1"/>
    <property type="molecule type" value="Genomic_DNA"/>
</dbReference>
<feature type="compositionally biased region" description="Polar residues" evidence="1">
    <location>
        <begin position="457"/>
        <end position="471"/>
    </location>
</feature>
<feature type="compositionally biased region" description="Basic and acidic residues" evidence="1">
    <location>
        <begin position="1241"/>
        <end position="1271"/>
    </location>
</feature>